<gene>
    <name evidence="1" type="ORF">S7S_06380</name>
</gene>
<evidence type="ECO:0000313" key="2">
    <source>
        <dbReference type="Proteomes" id="UP000006764"/>
    </source>
</evidence>
<dbReference type="Pfam" id="PF07103">
    <property type="entry name" value="DUF1365"/>
    <property type="match status" value="1"/>
</dbReference>
<sequence>MNHALCQGAVWHQRQTPVQHRFSYPLWLLRVDLEDIDGLLARHWSWGRRWRPLTVREQDYLTPPVPGDARPLHARVREKAASLGLDWREGRVLMLAQPRCLGWLFNPLVLYWHIPPGATQAGSVLAEVSNTPWHERHWYALVADGDGTFSVQHDKAFHVSPFMDMAMQYRWRLAMNDASITVRIENWSADERVFVAGMRLKCQPAHPEQLGSVLRRFGWQTLRVSAAIYVQALRLWRKGVPFHPHPAKAGSADARQSSMEK</sequence>
<reference evidence="1 2" key="1">
    <citation type="journal article" date="2012" name="J. Bacteriol.">
        <title>Genome sequence of an alkane-degrading bacterium, Alcanivorax pacificus type strain W11-5, isolated from deep sea sediment.</title>
        <authorList>
            <person name="Lai Q."/>
            <person name="Shao Z."/>
        </authorList>
    </citation>
    <scope>NUCLEOTIDE SEQUENCE [LARGE SCALE GENOMIC DNA]</scope>
    <source>
        <strain evidence="1 2">W11-5</strain>
    </source>
</reference>
<dbReference type="HOGENOM" id="CLU_065913_0_0_6"/>
<dbReference type="RefSeq" id="WP_008739836.1">
    <property type="nucleotide sequence ID" value="NZ_CP004387.1"/>
</dbReference>
<proteinExistence type="predicted"/>
<dbReference type="PANTHER" id="PTHR33973:SF4">
    <property type="entry name" value="OS07G0153300 PROTEIN"/>
    <property type="match status" value="1"/>
</dbReference>
<dbReference type="PANTHER" id="PTHR33973">
    <property type="entry name" value="OS07G0153300 PROTEIN"/>
    <property type="match status" value="1"/>
</dbReference>
<dbReference type="InterPro" id="IPR010775">
    <property type="entry name" value="DUF1365"/>
</dbReference>
<dbReference type="STRING" id="391936.S7S_06380"/>
<evidence type="ECO:0000313" key="1">
    <source>
        <dbReference type="EMBL" id="AJD47692.1"/>
    </source>
</evidence>
<accession>A0A0B4XMY9</accession>
<protein>
    <recommendedName>
        <fullName evidence="3">DUF1365 domain-containing protein</fullName>
    </recommendedName>
</protein>
<evidence type="ECO:0008006" key="3">
    <source>
        <dbReference type="Google" id="ProtNLM"/>
    </source>
</evidence>
<dbReference type="KEGG" id="apac:S7S_06380"/>
<organism evidence="1 2">
    <name type="scientific">Isoalcanivorax pacificus W11-5</name>
    <dbReference type="NCBI Taxonomy" id="391936"/>
    <lineage>
        <taxon>Bacteria</taxon>
        <taxon>Pseudomonadati</taxon>
        <taxon>Pseudomonadota</taxon>
        <taxon>Gammaproteobacteria</taxon>
        <taxon>Oceanospirillales</taxon>
        <taxon>Alcanivoracaceae</taxon>
        <taxon>Isoalcanivorax</taxon>
    </lineage>
</organism>
<dbReference type="EMBL" id="CP004387">
    <property type="protein sequence ID" value="AJD47692.1"/>
    <property type="molecule type" value="Genomic_DNA"/>
</dbReference>
<dbReference type="Proteomes" id="UP000006764">
    <property type="component" value="Chromosome"/>
</dbReference>
<keyword evidence="2" id="KW-1185">Reference proteome</keyword>
<name>A0A0B4XMY9_9GAMM</name>
<dbReference type="OrthoDB" id="9778801at2"/>
<dbReference type="AlphaFoldDB" id="A0A0B4XMY9"/>